<dbReference type="CDD" id="cd12434">
    <property type="entry name" value="RRM_RCAN_like"/>
    <property type="match status" value="1"/>
</dbReference>
<dbReference type="PANTHER" id="PTHR10300">
    <property type="entry name" value="CALCIPRESSIN"/>
    <property type="match status" value="1"/>
</dbReference>
<dbReference type="AlphaFoldDB" id="A0A8H5CYF6"/>
<reference evidence="3 4" key="1">
    <citation type="journal article" date="2020" name="ISME J.">
        <title>Uncovering the hidden diversity of litter-decomposition mechanisms in mushroom-forming fungi.</title>
        <authorList>
            <person name="Floudas D."/>
            <person name="Bentzer J."/>
            <person name="Ahren D."/>
            <person name="Johansson T."/>
            <person name="Persson P."/>
            <person name="Tunlid A."/>
        </authorList>
    </citation>
    <scope>NUCLEOTIDE SEQUENCE [LARGE SCALE GENOMIC DNA]</scope>
    <source>
        <strain evidence="3 4">CBS 146.42</strain>
    </source>
</reference>
<dbReference type="Proteomes" id="UP000559027">
    <property type="component" value="Unassembled WGS sequence"/>
</dbReference>
<evidence type="ECO:0000313" key="4">
    <source>
        <dbReference type="Proteomes" id="UP000559027"/>
    </source>
</evidence>
<dbReference type="PANTHER" id="PTHR10300:SF14">
    <property type="entry name" value="PROTEIN SARAH"/>
    <property type="match status" value="1"/>
</dbReference>
<dbReference type="InterPro" id="IPR035979">
    <property type="entry name" value="RBD_domain_sf"/>
</dbReference>
<sequence length="255" mass="28335">MPSSVTLSCGNSPIVSPRAQSPETIRTNTLAVTSLPKSFFEPVILELLRAHFSSFGSINQWVPLPGFARIIVVYEEEDHAENAKLRSDPIVLSATKERSEELILRVYRADPNPLISHDPELSTIPSEAYLQPPVSDKNFLISPPGSPPVGWESMQEDPPNTTPLADDLMQALQRLHVQQQSTERRKSSLEVLIEPEESGVGVYVEDCDVVVDEDGFIIESHEEREEDWVYGVTAPARTKWSPLPTAMPPMRPISA</sequence>
<proteinExistence type="inferred from homology"/>
<dbReference type="GO" id="GO:0005634">
    <property type="term" value="C:nucleus"/>
    <property type="evidence" value="ECO:0007669"/>
    <property type="project" value="TreeGrafter"/>
</dbReference>
<evidence type="ECO:0000256" key="1">
    <source>
        <dbReference type="ARBA" id="ARBA00008209"/>
    </source>
</evidence>
<evidence type="ECO:0000313" key="3">
    <source>
        <dbReference type="EMBL" id="KAF5349644.1"/>
    </source>
</evidence>
<comment type="caution">
    <text evidence="3">The sequence shown here is derived from an EMBL/GenBank/DDBJ whole genome shotgun (WGS) entry which is preliminary data.</text>
</comment>
<dbReference type="SUPFAM" id="SSF54928">
    <property type="entry name" value="RNA-binding domain, RBD"/>
    <property type="match status" value="1"/>
</dbReference>
<gene>
    <name evidence="3" type="ORF">D9756_008984</name>
</gene>
<protein>
    <recommendedName>
        <fullName evidence="5">Calcipressin</fullName>
    </recommendedName>
</protein>
<name>A0A8H5CYF6_9AGAR</name>
<dbReference type="GO" id="GO:0005737">
    <property type="term" value="C:cytoplasm"/>
    <property type="evidence" value="ECO:0007669"/>
    <property type="project" value="TreeGrafter"/>
</dbReference>
<evidence type="ECO:0008006" key="5">
    <source>
        <dbReference type="Google" id="ProtNLM"/>
    </source>
</evidence>
<dbReference type="Pfam" id="PF04847">
    <property type="entry name" value="Calcipressin"/>
    <property type="match status" value="1"/>
</dbReference>
<accession>A0A8H5CYF6</accession>
<dbReference type="GO" id="GO:0019722">
    <property type="term" value="P:calcium-mediated signaling"/>
    <property type="evidence" value="ECO:0007669"/>
    <property type="project" value="InterPro"/>
</dbReference>
<dbReference type="GO" id="GO:0008597">
    <property type="term" value="F:calcium-dependent protein serine/threonine phosphatase regulator activity"/>
    <property type="evidence" value="ECO:0007669"/>
    <property type="project" value="TreeGrafter"/>
</dbReference>
<dbReference type="InterPro" id="IPR006931">
    <property type="entry name" value="Calcipressin"/>
</dbReference>
<dbReference type="EMBL" id="JAACJO010000016">
    <property type="protein sequence ID" value="KAF5349644.1"/>
    <property type="molecule type" value="Genomic_DNA"/>
</dbReference>
<dbReference type="Gene3D" id="3.30.70.330">
    <property type="match status" value="1"/>
</dbReference>
<comment type="similarity">
    <text evidence="1">Belongs to the RCAN family.</text>
</comment>
<dbReference type="OrthoDB" id="17212at2759"/>
<feature type="region of interest" description="Disordered" evidence="2">
    <location>
        <begin position="1"/>
        <end position="20"/>
    </location>
</feature>
<keyword evidence="4" id="KW-1185">Reference proteome</keyword>
<dbReference type="GO" id="GO:0003676">
    <property type="term" value="F:nucleic acid binding"/>
    <property type="evidence" value="ECO:0007669"/>
    <property type="project" value="InterPro"/>
</dbReference>
<evidence type="ECO:0000256" key="2">
    <source>
        <dbReference type="SAM" id="MobiDB-lite"/>
    </source>
</evidence>
<organism evidence="3 4">
    <name type="scientific">Leucocoprinus leucothites</name>
    <dbReference type="NCBI Taxonomy" id="201217"/>
    <lineage>
        <taxon>Eukaryota</taxon>
        <taxon>Fungi</taxon>
        <taxon>Dikarya</taxon>
        <taxon>Basidiomycota</taxon>
        <taxon>Agaricomycotina</taxon>
        <taxon>Agaricomycetes</taxon>
        <taxon>Agaricomycetidae</taxon>
        <taxon>Agaricales</taxon>
        <taxon>Agaricineae</taxon>
        <taxon>Agaricaceae</taxon>
        <taxon>Leucocoprinus</taxon>
    </lineage>
</organism>
<dbReference type="InterPro" id="IPR012677">
    <property type="entry name" value="Nucleotide-bd_a/b_plait_sf"/>
</dbReference>